<dbReference type="OrthoDB" id="335833at2"/>
<dbReference type="Pfam" id="PF08448">
    <property type="entry name" value="PAS_4"/>
    <property type="match status" value="1"/>
</dbReference>
<dbReference type="KEGG" id="msv:Mesil_0932"/>
<name>D7BCF8_ALLS1</name>
<dbReference type="PROSITE" id="PS50109">
    <property type="entry name" value="HIS_KIN"/>
    <property type="match status" value="1"/>
</dbReference>
<dbReference type="EMBL" id="CP002042">
    <property type="protein sequence ID" value="ADH62843.1"/>
    <property type="molecule type" value="Genomic_DNA"/>
</dbReference>
<keyword evidence="3" id="KW-0597">Phosphoprotein</keyword>
<dbReference type="Pfam" id="PF02518">
    <property type="entry name" value="HATPase_c"/>
    <property type="match status" value="1"/>
</dbReference>
<evidence type="ECO:0000259" key="8">
    <source>
        <dbReference type="PROSITE" id="PS50109"/>
    </source>
</evidence>
<dbReference type="Pfam" id="PF00512">
    <property type="entry name" value="HisKA"/>
    <property type="match status" value="1"/>
</dbReference>
<dbReference type="InterPro" id="IPR050736">
    <property type="entry name" value="Sensor_HK_Regulatory"/>
</dbReference>
<organism evidence="10 11">
    <name type="scientific">Allomeiothermus silvanus (strain ATCC 700542 / DSM 9946 / NBRC 106475 / NCIMB 13440 / VI-R2)</name>
    <name type="common">Thermus silvanus</name>
    <dbReference type="NCBI Taxonomy" id="526227"/>
    <lineage>
        <taxon>Bacteria</taxon>
        <taxon>Thermotogati</taxon>
        <taxon>Deinococcota</taxon>
        <taxon>Deinococci</taxon>
        <taxon>Thermales</taxon>
        <taxon>Thermaceae</taxon>
        <taxon>Allomeiothermus</taxon>
    </lineage>
</organism>
<dbReference type="AlphaFoldDB" id="D7BCF8"/>
<dbReference type="InterPro" id="IPR000014">
    <property type="entry name" value="PAS"/>
</dbReference>
<dbReference type="InterPro" id="IPR013656">
    <property type="entry name" value="PAS_4"/>
</dbReference>
<dbReference type="PANTHER" id="PTHR43711:SF1">
    <property type="entry name" value="HISTIDINE KINASE 1"/>
    <property type="match status" value="1"/>
</dbReference>
<dbReference type="CDD" id="cd00082">
    <property type="entry name" value="HisKA"/>
    <property type="match status" value="1"/>
</dbReference>
<dbReference type="Gene3D" id="1.10.287.130">
    <property type="match status" value="1"/>
</dbReference>
<dbReference type="InterPro" id="IPR003018">
    <property type="entry name" value="GAF"/>
</dbReference>
<evidence type="ECO:0000256" key="6">
    <source>
        <dbReference type="ARBA" id="ARBA00023012"/>
    </source>
</evidence>
<sequence>MFRWRKAPAEPAAVMAALHEALLSDVELKPVLHNLLSATTRQLGAERASIFLYHPAEQNLRGEVASGVNQTVTTITLPLSRKGPVQEAFFAPPEGIAKEGDYLLPIVLQAAPSGGNPYCWVTPERSCTISPKATKLNRALVCPSCRHFGVMGVLSLEGQFQEGTRELMPLIARSTALAVRNARVYEEVTESRARLAQRSRQLELVSALSRQVVRNLDLGAILETLAVRLHKDFGYYRVTVAVNQNDLLQGFLTVKEGQVYSTHGHSRIHIPIQGSSDPMAQAARLRRPVLATKGQLPPWVESESMAFVPITAFSPTFLEPGKPAQTQTDMEVLGVVAVDHGPKGTEVAVEDLWYVQLLCNTAGVAIKNARVYAEQARLSEALALERSKLTEALEQMGDGVIVLEEDRGFANRLAREALGLEREVGLGDLPDYLYPALEGRELEVELAGRAFSVLGTREGRLRVLVLHEITQRKLAEQAIRESEARNRAILQAIPDMLFVVNQEGRIQEYKSAREEPLSVPGQFFLGRTLSEVLPPEAANRAMEALHTALTQGSLLFFEYQIRTDGRLRDYEGRAVQIAPQQGLLIIRDVTPQKDAERIKSEFIAAVSHELRTPLAAIMGFAELLTSGEIPLEEGQEFLRIIYDNGRRLKNMVDNLLDSSRLEAGRFEVYKRPVQLEETLRGVADSFTGVAQLSQVEFHREIPPLPPVEADPDRIGQVMGNLLSNAFKFTPKGGRVTLRAMLEGDSLKIEVEDTGPGIPESERSRLFQRYGRTQSAVSRGVSGTGLGLYISKAIVEAHGGRIWVESEVGKGTTFSLTLPLHAAQPQPA</sequence>
<dbReference type="InterPro" id="IPR004358">
    <property type="entry name" value="Sig_transdc_His_kin-like_C"/>
</dbReference>
<keyword evidence="6" id="KW-0902">Two-component regulatory system</keyword>
<keyword evidence="5 10" id="KW-0418">Kinase</keyword>
<evidence type="ECO:0000256" key="5">
    <source>
        <dbReference type="ARBA" id="ARBA00022777"/>
    </source>
</evidence>
<dbReference type="eggNOG" id="COG2203">
    <property type="taxonomic scope" value="Bacteria"/>
</dbReference>
<dbReference type="CDD" id="cd16922">
    <property type="entry name" value="HATPase_EvgS-ArcB-TorS-like"/>
    <property type="match status" value="1"/>
</dbReference>
<keyword evidence="7" id="KW-0472">Membrane</keyword>
<dbReference type="InterPro" id="IPR003661">
    <property type="entry name" value="HisK_dim/P_dom"/>
</dbReference>
<dbReference type="InterPro" id="IPR036097">
    <property type="entry name" value="HisK_dim/P_sf"/>
</dbReference>
<dbReference type="InterPro" id="IPR035965">
    <property type="entry name" value="PAS-like_dom_sf"/>
</dbReference>
<keyword evidence="4 10" id="KW-0808">Transferase</keyword>
<evidence type="ECO:0000256" key="3">
    <source>
        <dbReference type="ARBA" id="ARBA00022553"/>
    </source>
</evidence>
<dbReference type="SUPFAM" id="SSF55785">
    <property type="entry name" value="PYP-like sensor domain (PAS domain)"/>
    <property type="match status" value="1"/>
</dbReference>
<evidence type="ECO:0000256" key="1">
    <source>
        <dbReference type="ARBA" id="ARBA00000085"/>
    </source>
</evidence>
<dbReference type="SMART" id="SM00091">
    <property type="entry name" value="PAS"/>
    <property type="match status" value="2"/>
</dbReference>
<dbReference type="SMART" id="SM00065">
    <property type="entry name" value="GAF"/>
    <property type="match status" value="2"/>
</dbReference>
<dbReference type="Gene3D" id="3.30.565.10">
    <property type="entry name" value="Histidine kinase-like ATPase, C-terminal domain"/>
    <property type="match status" value="1"/>
</dbReference>
<dbReference type="SUPFAM" id="SSF47384">
    <property type="entry name" value="Homodimeric domain of signal transducing histidine kinase"/>
    <property type="match status" value="1"/>
</dbReference>
<dbReference type="InterPro" id="IPR005467">
    <property type="entry name" value="His_kinase_dom"/>
</dbReference>
<feature type="domain" description="Histidine kinase" evidence="8">
    <location>
        <begin position="605"/>
        <end position="821"/>
    </location>
</feature>
<dbReference type="InterPro" id="IPR029016">
    <property type="entry name" value="GAF-like_dom_sf"/>
</dbReference>
<dbReference type="eggNOG" id="COG5002">
    <property type="taxonomic scope" value="Bacteria"/>
</dbReference>
<dbReference type="PROSITE" id="PS50112">
    <property type="entry name" value="PAS"/>
    <property type="match status" value="1"/>
</dbReference>
<comment type="catalytic activity">
    <reaction evidence="1">
        <text>ATP + protein L-histidine = ADP + protein N-phospho-L-histidine.</text>
        <dbReference type="EC" id="2.7.13.3"/>
    </reaction>
</comment>
<dbReference type="SUPFAM" id="SSF55781">
    <property type="entry name" value="GAF domain-like"/>
    <property type="match status" value="2"/>
</dbReference>
<dbReference type="PANTHER" id="PTHR43711">
    <property type="entry name" value="TWO-COMPONENT HISTIDINE KINASE"/>
    <property type="match status" value="1"/>
</dbReference>
<dbReference type="Gene3D" id="3.30.450.40">
    <property type="match status" value="2"/>
</dbReference>
<dbReference type="InterPro" id="IPR036890">
    <property type="entry name" value="HATPase_C_sf"/>
</dbReference>
<dbReference type="SMART" id="SM00388">
    <property type="entry name" value="HisKA"/>
    <property type="match status" value="1"/>
</dbReference>
<dbReference type="STRING" id="526227.Mesil_0932"/>
<proteinExistence type="predicted"/>
<protein>
    <recommendedName>
        <fullName evidence="2">histidine kinase</fullName>
        <ecNumber evidence="2">2.7.13.3</ecNumber>
    </recommendedName>
</protein>
<dbReference type="InterPro" id="IPR003594">
    <property type="entry name" value="HATPase_dom"/>
</dbReference>
<dbReference type="CDD" id="cd00130">
    <property type="entry name" value="PAS"/>
    <property type="match status" value="1"/>
</dbReference>
<keyword evidence="11" id="KW-1185">Reference proteome</keyword>
<dbReference type="SMART" id="SM00387">
    <property type="entry name" value="HATPase_c"/>
    <property type="match status" value="1"/>
</dbReference>
<evidence type="ECO:0000259" key="9">
    <source>
        <dbReference type="PROSITE" id="PS50112"/>
    </source>
</evidence>
<dbReference type="GO" id="GO:0000155">
    <property type="term" value="F:phosphorelay sensor kinase activity"/>
    <property type="evidence" value="ECO:0007669"/>
    <property type="project" value="InterPro"/>
</dbReference>
<dbReference type="FunFam" id="3.30.565.10:FF:000006">
    <property type="entry name" value="Sensor histidine kinase WalK"/>
    <property type="match status" value="1"/>
</dbReference>
<dbReference type="NCBIfam" id="TIGR00229">
    <property type="entry name" value="sensory_box"/>
    <property type="match status" value="1"/>
</dbReference>
<dbReference type="Proteomes" id="UP000001916">
    <property type="component" value="Chromosome"/>
</dbReference>
<dbReference type="Gene3D" id="3.30.450.20">
    <property type="entry name" value="PAS domain"/>
    <property type="match status" value="1"/>
</dbReference>
<evidence type="ECO:0000256" key="2">
    <source>
        <dbReference type="ARBA" id="ARBA00012438"/>
    </source>
</evidence>
<feature type="domain" description="PAS" evidence="9">
    <location>
        <begin position="482"/>
        <end position="552"/>
    </location>
</feature>
<gene>
    <name evidence="10" type="ordered locus">Mesil_0932</name>
</gene>
<dbReference type="RefSeq" id="WP_013157427.1">
    <property type="nucleotide sequence ID" value="NC_014212.1"/>
</dbReference>
<reference evidence="10 11" key="1">
    <citation type="journal article" date="2010" name="Stand. Genomic Sci.">
        <title>Complete genome sequence of Meiothermus silvanus type strain (VI-R2).</title>
        <authorList>
            <person name="Sikorski J."/>
            <person name="Tindall B.J."/>
            <person name="Lowry S."/>
            <person name="Lucas S."/>
            <person name="Nolan M."/>
            <person name="Copeland A."/>
            <person name="Glavina Del Rio T."/>
            <person name="Tice H."/>
            <person name="Cheng J.F."/>
            <person name="Han C."/>
            <person name="Pitluck S."/>
            <person name="Liolios K."/>
            <person name="Ivanova N."/>
            <person name="Mavromatis K."/>
            <person name="Mikhailova N."/>
            <person name="Pati A."/>
            <person name="Goodwin L."/>
            <person name="Chen A."/>
            <person name="Palaniappan K."/>
            <person name="Land M."/>
            <person name="Hauser L."/>
            <person name="Chang Y.J."/>
            <person name="Jeffries C.D."/>
            <person name="Rohde M."/>
            <person name="Goker M."/>
            <person name="Woyke T."/>
            <person name="Bristow J."/>
            <person name="Eisen J.A."/>
            <person name="Markowitz V."/>
            <person name="Hugenholtz P."/>
            <person name="Kyrpides N.C."/>
            <person name="Klenk H.P."/>
            <person name="Lapidus A."/>
        </authorList>
    </citation>
    <scope>NUCLEOTIDE SEQUENCE [LARGE SCALE GENOMIC DNA]</scope>
    <source>
        <strain evidence="11">ATCC 700542 / DSM 9946 / VI-R2</strain>
    </source>
</reference>
<dbReference type="SUPFAM" id="SSF55874">
    <property type="entry name" value="ATPase domain of HSP90 chaperone/DNA topoisomerase II/histidine kinase"/>
    <property type="match status" value="1"/>
</dbReference>
<evidence type="ECO:0000313" key="11">
    <source>
        <dbReference type="Proteomes" id="UP000001916"/>
    </source>
</evidence>
<evidence type="ECO:0000313" key="10">
    <source>
        <dbReference type="EMBL" id="ADH62843.1"/>
    </source>
</evidence>
<dbReference type="PRINTS" id="PR00344">
    <property type="entry name" value="BCTRLSENSOR"/>
</dbReference>
<evidence type="ECO:0000256" key="7">
    <source>
        <dbReference type="ARBA" id="ARBA00023136"/>
    </source>
</evidence>
<dbReference type="HOGENOM" id="CLU_338566_0_0_0"/>
<accession>D7BCF8</accession>
<dbReference type="EC" id="2.7.13.3" evidence="2"/>
<dbReference type="FunFam" id="1.10.287.130:FF:000001">
    <property type="entry name" value="Two-component sensor histidine kinase"/>
    <property type="match status" value="1"/>
</dbReference>
<evidence type="ECO:0000256" key="4">
    <source>
        <dbReference type="ARBA" id="ARBA00022679"/>
    </source>
</evidence>